<sequence>MELIDVAIPVINALLALANAGAAGLFGGGLNR</sequence>
<protein>
    <submittedName>
        <fullName evidence="2">Uncharacterized protein</fullName>
    </submittedName>
</protein>
<comment type="caution">
    <text evidence="2">The sequence shown here is derived from an EMBL/GenBank/DDBJ whole genome shotgun (WGS) entry which is preliminary data.</text>
</comment>
<keyword evidence="1" id="KW-0472">Membrane</keyword>
<evidence type="ECO:0000313" key="3">
    <source>
        <dbReference type="Proteomes" id="UP000029096"/>
    </source>
</evidence>
<proteinExistence type="predicted"/>
<organism evidence="2 3">
    <name type="scientific">Bifidobacterium bohemicum DSM 22767</name>
    <dbReference type="NCBI Taxonomy" id="1437606"/>
    <lineage>
        <taxon>Bacteria</taxon>
        <taxon>Bacillati</taxon>
        <taxon>Actinomycetota</taxon>
        <taxon>Actinomycetes</taxon>
        <taxon>Bifidobacteriales</taxon>
        <taxon>Bifidobacteriaceae</taxon>
        <taxon>Bifidobacterium</taxon>
    </lineage>
</organism>
<keyword evidence="1" id="KW-1133">Transmembrane helix</keyword>
<name>A0A086ZJP7_9BIFI</name>
<accession>A0A086ZJP7</accession>
<feature type="transmembrane region" description="Helical" evidence="1">
    <location>
        <begin position="6"/>
        <end position="30"/>
    </location>
</feature>
<dbReference type="AlphaFoldDB" id="A0A086ZJP7"/>
<keyword evidence="3" id="KW-1185">Reference proteome</keyword>
<evidence type="ECO:0000313" key="2">
    <source>
        <dbReference type="EMBL" id="KFI46747.1"/>
    </source>
</evidence>
<keyword evidence="1" id="KW-0812">Transmembrane</keyword>
<reference evidence="2 3" key="1">
    <citation type="submission" date="2014-03" db="EMBL/GenBank/DDBJ databases">
        <title>Genomics of Bifidobacteria.</title>
        <authorList>
            <person name="Ventura M."/>
            <person name="Milani C."/>
            <person name="Lugli G.A."/>
        </authorList>
    </citation>
    <scope>NUCLEOTIDE SEQUENCE [LARGE SCALE GENOMIC DNA]</scope>
    <source>
        <strain evidence="2 3">DSM 22767</strain>
    </source>
</reference>
<gene>
    <name evidence="2" type="ORF">BBOH_0219</name>
</gene>
<dbReference type="EMBL" id="JGYP01000001">
    <property type="protein sequence ID" value="KFI46747.1"/>
    <property type="molecule type" value="Genomic_DNA"/>
</dbReference>
<evidence type="ECO:0000256" key="1">
    <source>
        <dbReference type="SAM" id="Phobius"/>
    </source>
</evidence>
<dbReference type="STRING" id="1437606.BBOH_0219"/>
<dbReference type="Proteomes" id="UP000029096">
    <property type="component" value="Unassembled WGS sequence"/>
</dbReference>